<dbReference type="FunCoup" id="A0A1Y2AUA1">
    <property type="interactions" value="13"/>
</dbReference>
<evidence type="ECO:0000256" key="1">
    <source>
        <dbReference type="RuleBase" id="RU000487"/>
    </source>
</evidence>
<dbReference type="EMBL" id="MCFC01000050">
    <property type="protein sequence ID" value="ORY26139.1"/>
    <property type="molecule type" value="Genomic_DNA"/>
</dbReference>
<dbReference type="AlphaFoldDB" id="A0A1Y2AUA1"/>
<dbReference type="SMART" id="SM00268">
    <property type="entry name" value="ACTIN"/>
    <property type="match status" value="1"/>
</dbReference>
<dbReference type="PANTHER" id="PTHR11937">
    <property type="entry name" value="ACTIN"/>
    <property type="match status" value="1"/>
</dbReference>
<dbReference type="SUPFAM" id="SSF53067">
    <property type="entry name" value="Actin-like ATPase domain"/>
    <property type="match status" value="2"/>
</dbReference>
<keyword evidence="3" id="KW-1185">Reference proteome</keyword>
<evidence type="ECO:0000313" key="2">
    <source>
        <dbReference type="EMBL" id="ORY26139.1"/>
    </source>
</evidence>
<protein>
    <submittedName>
        <fullName evidence="2">Putative RNA polymerase II transcription factor</fullName>
    </submittedName>
</protein>
<comment type="caution">
    <text evidence="2">The sequence shown here is derived from an EMBL/GenBank/DDBJ whole genome shotgun (WGS) entry which is preliminary data.</text>
</comment>
<name>A0A1Y2AUA1_9TREE</name>
<sequence length="432" mass="47124">MTYILRDLTPVVAHVDSDAIRATYGVAEIFNRPRLTLPACYARPIGDDSEKSSWIVGDELAKTRSEARFEEKYQLQWPFRTSTSTVIEDWDGREYVLSHVYNLLDVRLSTNTAPLLLVLPDLTLEAQARYCQLAFEGLNVPGLSILPTPLAALYALGQTTGIVLHVGPRSSQISIVVDSVVRPECSTIVDVGSLDCEEFFEGLLKDDLKDLTEEEIKQLSKALYEEDVEIPAAKFGSRMPVNVETEEEAFDVAKRLVGDTAPKKKTKAPEVAADVVAITLPSRQVQVGPVRHRLCEPLLEGKAGGESVAEGMARALDSPTISLSERLAVYEGVAVIGDIAKVRSFGQALMTYLSPYLLSGSEPSSDVQPSKARLLSIPDYFANFKGATTDLAPFLGGSMVTKIAFSDQAGKHCVTKVDYNAKGPICIHTDKE</sequence>
<dbReference type="FunFam" id="3.30.420.40:FF:000411">
    <property type="entry name" value="RNA polymerase II transcription factor"/>
    <property type="match status" value="1"/>
</dbReference>
<dbReference type="InParanoid" id="A0A1Y2AUA1"/>
<proteinExistence type="inferred from homology"/>
<dbReference type="Proteomes" id="UP000193986">
    <property type="component" value="Unassembled WGS sequence"/>
</dbReference>
<comment type="similarity">
    <text evidence="1">Belongs to the actin family.</text>
</comment>
<reference evidence="2 3" key="1">
    <citation type="submission" date="2016-07" db="EMBL/GenBank/DDBJ databases">
        <title>Pervasive Adenine N6-methylation of Active Genes in Fungi.</title>
        <authorList>
            <consortium name="DOE Joint Genome Institute"/>
            <person name="Mondo S.J."/>
            <person name="Dannebaum R.O."/>
            <person name="Kuo R.C."/>
            <person name="Labutti K."/>
            <person name="Haridas S."/>
            <person name="Kuo A."/>
            <person name="Salamov A."/>
            <person name="Ahrendt S.R."/>
            <person name="Lipzen A."/>
            <person name="Sullivan W."/>
            <person name="Andreopoulos W.B."/>
            <person name="Clum A."/>
            <person name="Lindquist E."/>
            <person name="Daum C."/>
            <person name="Ramamoorthy G.K."/>
            <person name="Gryganskyi A."/>
            <person name="Culley D."/>
            <person name="Magnuson J.K."/>
            <person name="James T.Y."/>
            <person name="O'Malley M.A."/>
            <person name="Stajich J.E."/>
            <person name="Spatafora J.W."/>
            <person name="Visel A."/>
            <person name="Grigoriev I.V."/>
        </authorList>
    </citation>
    <scope>NUCLEOTIDE SEQUENCE [LARGE SCALE GENOMIC DNA]</scope>
    <source>
        <strain evidence="2 3">68-887.2</strain>
    </source>
</reference>
<dbReference type="STRING" id="71784.A0A1Y2AUA1"/>
<dbReference type="InterPro" id="IPR004000">
    <property type="entry name" value="Actin"/>
</dbReference>
<gene>
    <name evidence="2" type="ORF">BCR39DRAFT_541934</name>
</gene>
<organism evidence="2 3">
    <name type="scientific">Naematelia encephala</name>
    <dbReference type="NCBI Taxonomy" id="71784"/>
    <lineage>
        <taxon>Eukaryota</taxon>
        <taxon>Fungi</taxon>
        <taxon>Dikarya</taxon>
        <taxon>Basidiomycota</taxon>
        <taxon>Agaricomycotina</taxon>
        <taxon>Tremellomycetes</taxon>
        <taxon>Tremellales</taxon>
        <taxon>Naemateliaceae</taxon>
        <taxon>Naematelia</taxon>
    </lineage>
</organism>
<dbReference type="OrthoDB" id="74201at2759"/>
<accession>A0A1Y2AUA1</accession>
<dbReference type="InterPro" id="IPR043129">
    <property type="entry name" value="ATPase_NBD"/>
</dbReference>
<dbReference type="Gene3D" id="3.30.420.40">
    <property type="match status" value="2"/>
</dbReference>
<dbReference type="Pfam" id="PF00022">
    <property type="entry name" value="Actin"/>
    <property type="match status" value="1"/>
</dbReference>
<evidence type="ECO:0000313" key="3">
    <source>
        <dbReference type="Proteomes" id="UP000193986"/>
    </source>
</evidence>